<dbReference type="InterPro" id="IPR025359">
    <property type="entry name" value="SduA_C"/>
</dbReference>
<keyword evidence="3" id="KW-1185">Reference proteome</keyword>
<proteinExistence type="predicted"/>
<evidence type="ECO:0000313" key="2">
    <source>
        <dbReference type="EMBL" id="MFC6040128.1"/>
    </source>
</evidence>
<sequence>MKLSNRDYLELTDEEIAAWKIVQEKENIKIEGVSFGKRNHFREYPKAVRHYLSLFPNKYLDIEELKDEEKISSSLKHLLGIIHDDTSTERTILNYINDNKAYFIIGSILNYFPFGHHDAYVFPEFQVGNSFKVDYLIIGKNSDGYHFVCVELEHPNKNITIKDGSLGDAFRKGLSQTEDWENWLEKYHGSLRETLEKHLNPSKQLPSEFFTNDKTRWHYVVVAGKRSDFQEKTRKLKRNLLPSRKLLLHYENLIDSSEAVIGKPCY</sequence>
<feature type="domain" description="Shedu protein SduA C-terminal" evidence="1">
    <location>
        <begin position="87"/>
        <end position="234"/>
    </location>
</feature>
<dbReference type="RefSeq" id="WP_377734434.1">
    <property type="nucleotide sequence ID" value="NZ_JBHSRI010000018.1"/>
</dbReference>
<reference evidence="3" key="1">
    <citation type="journal article" date="2019" name="Int. J. Syst. Evol. Microbiol.">
        <title>The Global Catalogue of Microorganisms (GCM) 10K type strain sequencing project: providing services to taxonomists for standard genome sequencing and annotation.</title>
        <authorList>
            <consortium name="The Broad Institute Genomics Platform"/>
            <consortium name="The Broad Institute Genome Sequencing Center for Infectious Disease"/>
            <person name="Wu L."/>
            <person name="Ma J."/>
        </authorList>
    </citation>
    <scope>NUCLEOTIDE SEQUENCE [LARGE SCALE GENOMIC DNA]</scope>
    <source>
        <strain evidence="3">CCUG 54527</strain>
    </source>
</reference>
<organism evidence="2 3">
    <name type="scientific">Paenisporosarcina macmurdoensis</name>
    <dbReference type="NCBI Taxonomy" id="212659"/>
    <lineage>
        <taxon>Bacteria</taxon>
        <taxon>Bacillati</taxon>
        <taxon>Bacillota</taxon>
        <taxon>Bacilli</taxon>
        <taxon>Bacillales</taxon>
        <taxon>Caryophanaceae</taxon>
        <taxon>Paenisporosarcina</taxon>
    </lineage>
</organism>
<gene>
    <name evidence="2" type="ORF">ACFPYN_11920</name>
</gene>
<name>A0ABW1LAJ8_9BACL</name>
<evidence type="ECO:0000259" key="1">
    <source>
        <dbReference type="Pfam" id="PF14082"/>
    </source>
</evidence>
<protein>
    <submittedName>
        <fullName evidence="2">Shedu anti-phage system protein SduA domain-containing protein</fullName>
    </submittedName>
</protein>
<dbReference type="EMBL" id="JBHSRI010000018">
    <property type="protein sequence ID" value="MFC6040128.1"/>
    <property type="molecule type" value="Genomic_DNA"/>
</dbReference>
<dbReference type="Proteomes" id="UP001596170">
    <property type="component" value="Unassembled WGS sequence"/>
</dbReference>
<dbReference type="Pfam" id="PF14082">
    <property type="entry name" value="SduA_C"/>
    <property type="match status" value="1"/>
</dbReference>
<accession>A0ABW1LAJ8</accession>
<evidence type="ECO:0000313" key="3">
    <source>
        <dbReference type="Proteomes" id="UP001596170"/>
    </source>
</evidence>
<comment type="caution">
    <text evidence="2">The sequence shown here is derived from an EMBL/GenBank/DDBJ whole genome shotgun (WGS) entry which is preliminary data.</text>
</comment>